<evidence type="ECO:0000256" key="1">
    <source>
        <dbReference type="SAM" id="Phobius"/>
    </source>
</evidence>
<dbReference type="Proteomes" id="UP000000566">
    <property type="component" value="Chromosome"/>
</dbReference>
<keyword evidence="1" id="KW-0812">Transmembrane</keyword>
<accession>A6LBX8</accession>
<dbReference type="EMBL" id="CP000140">
    <property type="protein sequence ID" value="ABR43192.1"/>
    <property type="molecule type" value="Genomic_DNA"/>
</dbReference>
<gene>
    <name evidence="2" type="ordered locus">BDI_1435</name>
</gene>
<organism evidence="2 3">
    <name type="scientific">Parabacteroides distasonis (strain ATCC 8503 / DSM 20701 / CIP 104284 / JCM 5825 / NCTC 11152)</name>
    <dbReference type="NCBI Taxonomy" id="435591"/>
    <lineage>
        <taxon>Bacteria</taxon>
        <taxon>Pseudomonadati</taxon>
        <taxon>Bacteroidota</taxon>
        <taxon>Bacteroidia</taxon>
        <taxon>Bacteroidales</taxon>
        <taxon>Tannerellaceae</taxon>
        <taxon>Parabacteroides</taxon>
    </lineage>
</organism>
<feature type="transmembrane region" description="Helical" evidence="1">
    <location>
        <begin position="50"/>
        <end position="68"/>
    </location>
</feature>
<sequence>MTTKIERIYELTINLKLFTRLLPHPIQVAHLLLDMYNYNCSRYNCSCPQVINILFAIYMAYLLLDLFPKDRRGMYRPRRDLYIPRLGLYRSRRGL</sequence>
<evidence type="ECO:0000313" key="3">
    <source>
        <dbReference type="Proteomes" id="UP000000566"/>
    </source>
</evidence>
<dbReference type="KEGG" id="pdi:BDI_1435"/>
<evidence type="ECO:0000313" key="2">
    <source>
        <dbReference type="EMBL" id="ABR43192.1"/>
    </source>
</evidence>
<keyword evidence="1" id="KW-1133">Transmembrane helix</keyword>
<proteinExistence type="predicted"/>
<dbReference type="PaxDb" id="435591-BDI_1435"/>
<protein>
    <submittedName>
        <fullName evidence="2">Uncharacterized protein</fullName>
    </submittedName>
</protein>
<dbReference type="AlphaFoldDB" id="A6LBX8"/>
<dbReference type="HOGENOM" id="CLU_2370262_0_0_10"/>
<keyword evidence="1" id="KW-0472">Membrane</keyword>
<dbReference type="STRING" id="435591.BDI_1435"/>
<keyword evidence="3" id="KW-1185">Reference proteome</keyword>
<name>A6LBX8_PARD8</name>
<reference evidence="2 3" key="1">
    <citation type="journal article" date="2007" name="PLoS Biol.">
        <title>Evolution of symbiotic bacteria in the distal human intestine.</title>
        <authorList>
            <person name="Xu J."/>
            <person name="Mahowald M.A."/>
            <person name="Ley R.E."/>
            <person name="Lozupone C.A."/>
            <person name="Hamady M."/>
            <person name="Martens E.C."/>
            <person name="Henrissat B."/>
            <person name="Coutinho P.M."/>
            <person name="Minx P."/>
            <person name="Latreille P."/>
            <person name="Cordum H."/>
            <person name="Van Brunt A."/>
            <person name="Kim K."/>
            <person name="Fulton R.S."/>
            <person name="Fulton L.A."/>
            <person name="Clifton S.W."/>
            <person name="Wilson R.K."/>
            <person name="Knight R.D."/>
            <person name="Gordon J.I."/>
        </authorList>
    </citation>
    <scope>NUCLEOTIDE SEQUENCE [LARGE SCALE GENOMIC DNA]</scope>
    <source>
        <strain evidence="3">ATCC 8503 / DSM 20701 / CIP 104284 / JCM 5825 / NCTC 11152</strain>
    </source>
</reference>